<evidence type="ECO:0000256" key="1">
    <source>
        <dbReference type="SAM" id="MobiDB-lite"/>
    </source>
</evidence>
<accession>A0A9P8V6L4</accession>
<protein>
    <submittedName>
        <fullName evidence="3">TBC domain-containing protein</fullName>
    </submittedName>
</protein>
<feature type="compositionally biased region" description="Polar residues" evidence="1">
    <location>
        <begin position="378"/>
        <end position="394"/>
    </location>
</feature>
<evidence type="ECO:0000259" key="2">
    <source>
        <dbReference type="PROSITE" id="PS50086"/>
    </source>
</evidence>
<keyword evidence="4" id="KW-1185">Reference proteome</keyword>
<proteinExistence type="predicted"/>
<dbReference type="SMART" id="SM00164">
    <property type="entry name" value="TBC"/>
    <property type="match status" value="1"/>
</dbReference>
<dbReference type="PANTHER" id="PTHR47219">
    <property type="entry name" value="RAB GTPASE-ACTIVATING PROTEIN 1-LIKE"/>
    <property type="match status" value="1"/>
</dbReference>
<dbReference type="GO" id="GO:0005096">
    <property type="term" value="F:GTPase activator activity"/>
    <property type="evidence" value="ECO:0007669"/>
    <property type="project" value="TreeGrafter"/>
</dbReference>
<evidence type="ECO:0000313" key="4">
    <source>
        <dbReference type="Proteomes" id="UP000770015"/>
    </source>
</evidence>
<name>A0A9P8V6L4_9PEZI</name>
<dbReference type="PANTHER" id="PTHR47219:SF20">
    <property type="entry name" value="TBC1 DOMAIN FAMILY MEMBER 2B"/>
    <property type="match status" value="1"/>
</dbReference>
<comment type="caution">
    <text evidence="3">The sequence shown here is derived from an EMBL/GenBank/DDBJ whole genome shotgun (WGS) entry which is preliminary data.</text>
</comment>
<dbReference type="InterPro" id="IPR035969">
    <property type="entry name" value="Rab-GAP_TBC_sf"/>
</dbReference>
<feature type="region of interest" description="Disordered" evidence="1">
    <location>
        <begin position="202"/>
        <end position="251"/>
    </location>
</feature>
<dbReference type="Gene3D" id="1.10.8.270">
    <property type="entry name" value="putative rabgap domain of human tbc1 domain family member 14 like domains"/>
    <property type="match status" value="1"/>
</dbReference>
<feature type="compositionally biased region" description="Low complexity" evidence="1">
    <location>
        <begin position="165"/>
        <end position="178"/>
    </location>
</feature>
<dbReference type="GO" id="GO:0031267">
    <property type="term" value="F:small GTPase binding"/>
    <property type="evidence" value="ECO:0007669"/>
    <property type="project" value="TreeGrafter"/>
</dbReference>
<feature type="domain" description="Rab-GAP TBC" evidence="2">
    <location>
        <begin position="592"/>
        <end position="781"/>
    </location>
</feature>
<feature type="compositionally biased region" description="Basic and acidic residues" evidence="1">
    <location>
        <begin position="395"/>
        <end position="404"/>
    </location>
</feature>
<feature type="compositionally biased region" description="Low complexity" evidence="1">
    <location>
        <begin position="229"/>
        <end position="246"/>
    </location>
</feature>
<dbReference type="AlphaFoldDB" id="A0A9P8V6L4"/>
<feature type="region of interest" description="Disordered" evidence="1">
    <location>
        <begin position="864"/>
        <end position="894"/>
    </location>
</feature>
<organism evidence="3 4">
    <name type="scientific">Plectosphaerella plurivora</name>
    <dbReference type="NCBI Taxonomy" id="936078"/>
    <lineage>
        <taxon>Eukaryota</taxon>
        <taxon>Fungi</taxon>
        <taxon>Dikarya</taxon>
        <taxon>Ascomycota</taxon>
        <taxon>Pezizomycotina</taxon>
        <taxon>Sordariomycetes</taxon>
        <taxon>Hypocreomycetidae</taxon>
        <taxon>Glomerellales</taxon>
        <taxon>Plectosphaerellaceae</taxon>
        <taxon>Plectosphaerella</taxon>
    </lineage>
</organism>
<feature type="region of interest" description="Disordered" evidence="1">
    <location>
        <begin position="278"/>
        <end position="297"/>
    </location>
</feature>
<dbReference type="InterPro" id="IPR000195">
    <property type="entry name" value="Rab-GAP-TBC_dom"/>
</dbReference>
<dbReference type="FunFam" id="1.10.8.270:FF:000026">
    <property type="entry name" value="TBC (Tre-2/Bub2/Cdc16) domain family"/>
    <property type="match status" value="1"/>
</dbReference>
<dbReference type="SUPFAM" id="SSF47923">
    <property type="entry name" value="Ypt/Rab-GAP domain of gyp1p"/>
    <property type="match status" value="2"/>
</dbReference>
<dbReference type="EMBL" id="JAGSXJ010000020">
    <property type="protein sequence ID" value="KAH6679977.1"/>
    <property type="molecule type" value="Genomic_DNA"/>
</dbReference>
<reference evidence="3" key="1">
    <citation type="journal article" date="2021" name="Nat. Commun.">
        <title>Genetic determinants of endophytism in the Arabidopsis root mycobiome.</title>
        <authorList>
            <person name="Mesny F."/>
            <person name="Miyauchi S."/>
            <person name="Thiergart T."/>
            <person name="Pickel B."/>
            <person name="Atanasova L."/>
            <person name="Karlsson M."/>
            <person name="Huettel B."/>
            <person name="Barry K.W."/>
            <person name="Haridas S."/>
            <person name="Chen C."/>
            <person name="Bauer D."/>
            <person name="Andreopoulos W."/>
            <person name="Pangilinan J."/>
            <person name="LaButti K."/>
            <person name="Riley R."/>
            <person name="Lipzen A."/>
            <person name="Clum A."/>
            <person name="Drula E."/>
            <person name="Henrissat B."/>
            <person name="Kohler A."/>
            <person name="Grigoriev I.V."/>
            <person name="Martin F.M."/>
            <person name="Hacquard S."/>
        </authorList>
    </citation>
    <scope>NUCLEOTIDE SEQUENCE</scope>
    <source>
        <strain evidence="3">MPI-SDFR-AT-0117</strain>
    </source>
</reference>
<dbReference type="InterPro" id="IPR050302">
    <property type="entry name" value="Rab_GAP_TBC_domain"/>
</dbReference>
<dbReference type="FunFam" id="1.10.472.80:FF:000046">
    <property type="entry name" value="TBC domain-containing protein"/>
    <property type="match status" value="1"/>
</dbReference>
<dbReference type="PROSITE" id="PS50086">
    <property type="entry name" value="TBC_RABGAP"/>
    <property type="match status" value="1"/>
</dbReference>
<dbReference type="OrthoDB" id="294251at2759"/>
<evidence type="ECO:0000313" key="3">
    <source>
        <dbReference type="EMBL" id="KAH6679977.1"/>
    </source>
</evidence>
<gene>
    <name evidence="3" type="ORF">F5X68DRAFT_212435</name>
</gene>
<dbReference type="Gene3D" id="1.10.472.80">
    <property type="entry name" value="Ypt/Rab-GAP domain of gyp1p, domain 3"/>
    <property type="match status" value="1"/>
</dbReference>
<feature type="region of interest" description="Disordered" evidence="1">
    <location>
        <begin position="125"/>
        <end position="190"/>
    </location>
</feature>
<sequence length="894" mass="97792">MIATDLAQRDAQIALLRRKADERERALRKIIIECGLSNLELETRLRTIETETRAGRPGNPRAESGLTDLMSDAMQDTVSFNAYGQNDMDATIRGSSTSLSTANGNNKGTLRGWKDFLWGGSTRNRSLASSVSGDDKPQQPPVVRANSAADRRPGLQDDLFSPPNADDASFRSASRASSIHSGPPGVRKTSMASSLMRLVAGGAINTRESDSMRGRSSSASMPQQANTIRESSATSARTAQSTRSVSIQGGPKALMAMRRTPAAAAPPTAAARVMNNERWDTMGSSPPNPASSRQESYGPVEMDAILPPESQPPTLSHMYRNYGHSEFLTDSFGFIYDQRRKKRQRDAAQMARHIKKGSRSEMLTIGRSGISPALIDDTPSSITNTRSESPSSTEGRAEEEKPKRWQDYLKLATFPTELLSHTPTIGAQSLEVLEGADLGKDDTTDAAKSPGLITTDERGFVPVASTTTSVAELDAAPPAESETTAVTSTREDSEPVRLLLQHMGELHDSLQRERTVRWNEFLRKVRAERKRDGEAAAAAALAAAEARYERPSVVLPEASLADGELIGITGLGIKGKVGRAKQSELRSLVLGGIPVAYRAKIWSECSGASTLRVPGYYQDIVARSDEQDDANIVSQIQMDINRTLTDNIFFRKGPGVTKLNEVLVAYARRNPDVGYCQGMNLIAANLLLIMPSAEEAFWVLASIVETILPGGYYDHSLLTSRADQQVLRRYVAEVLPRLSAHLEDLSIELEALTFQWFLSVFTDLLCAEALFRVWDVVLCMGEGSTFLFQVALALLKLNEPQLLKCEVPAAVYTYINHQMTNHAISIDNMIKASDALRRVVRREDVEARREEAIQAEKDLARAREEANEARKRAKSVSSEASKQAEVVPEGEAQQ</sequence>
<dbReference type="Pfam" id="PF00566">
    <property type="entry name" value="RabGAP-TBC"/>
    <property type="match status" value="1"/>
</dbReference>
<feature type="compositionally biased region" description="Polar residues" evidence="1">
    <location>
        <begin position="282"/>
        <end position="295"/>
    </location>
</feature>
<dbReference type="Proteomes" id="UP000770015">
    <property type="component" value="Unassembled WGS sequence"/>
</dbReference>
<feature type="region of interest" description="Disordered" evidence="1">
    <location>
        <begin position="367"/>
        <end position="404"/>
    </location>
</feature>